<dbReference type="Proteomes" id="UP000527355">
    <property type="component" value="Unassembled WGS sequence"/>
</dbReference>
<evidence type="ECO:0000313" key="3">
    <source>
        <dbReference type="Proteomes" id="UP000527355"/>
    </source>
</evidence>
<sequence length="159" mass="17524">MRRCQQQGGHLPHPEAEADPQERGEELLDRAGLFAALLCPCPFLHLAPCFQPASTPAPRLHRETGRGPGSCGNACFCPWEQLLLLGLKSIRKGFLLPPPTAALTQEKLRPPRRASKLLHPSPPSRFLFLNLPFAPNSGHLFFSAALQFLFPFVPACQLD</sequence>
<feature type="compositionally biased region" description="Basic and acidic residues" evidence="1">
    <location>
        <begin position="12"/>
        <end position="23"/>
    </location>
</feature>
<organism evidence="2 3">
    <name type="scientific">Myotis myotis</name>
    <name type="common">Greater mouse-eared bat</name>
    <name type="synonym">Vespertilio myotis</name>
    <dbReference type="NCBI Taxonomy" id="51298"/>
    <lineage>
        <taxon>Eukaryota</taxon>
        <taxon>Metazoa</taxon>
        <taxon>Chordata</taxon>
        <taxon>Craniata</taxon>
        <taxon>Vertebrata</taxon>
        <taxon>Euteleostomi</taxon>
        <taxon>Mammalia</taxon>
        <taxon>Eutheria</taxon>
        <taxon>Laurasiatheria</taxon>
        <taxon>Chiroptera</taxon>
        <taxon>Yangochiroptera</taxon>
        <taxon>Vespertilionidae</taxon>
        <taxon>Myotis</taxon>
    </lineage>
</organism>
<evidence type="ECO:0000256" key="1">
    <source>
        <dbReference type="SAM" id="MobiDB-lite"/>
    </source>
</evidence>
<comment type="caution">
    <text evidence="2">The sequence shown here is derived from an EMBL/GenBank/DDBJ whole genome shotgun (WGS) entry which is preliminary data.</text>
</comment>
<feature type="region of interest" description="Disordered" evidence="1">
    <location>
        <begin position="1"/>
        <end position="23"/>
    </location>
</feature>
<dbReference type="EMBL" id="JABWUV010000008">
    <property type="protein sequence ID" value="KAF6336834.1"/>
    <property type="molecule type" value="Genomic_DNA"/>
</dbReference>
<accession>A0A7J7WHE9</accession>
<dbReference type="AlphaFoldDB" id="A0A7J7WHE9"/>
<protein>
    <submittedName>
        <fullName evidence="2">Uncharacterized protein</fullName>
    </submittedName>
</protein>
<evidence type="ECO:0000313" key="2">
    <source>
        <dbReference type="EMBL" id="KAF6336834.1"/>
    </source>
</evidence>
<reference evidence="2 3" key="1">
    <citation type="journal article" date="2020" name="Nature">
        <title>Six reference-quality genomes reveal evolution of bat adaptations.</title>
        <authorList>
            <person name="Jebb D."/>
            <person name="Huang Z."/>
            <person name="Pippel M."/>
            <person name="Hughes G.M."/>
            <person name="Lavrichenko K."/>
            <person name="Devanna P."/>
            <person name="Winkler S."/>
            <person name="Jermiin L.S."/>
            <person name="Skirmuntt E.C."/>
            <person name="Katzourakis A."/>
            <person name="Burkitt-Gray L."/>
            <person name="Ray D.A."/>
            <person name="Sullivan K.A.M."/>
            <person name="Roscito J.G."/>
            <person name="Kirilenko B.M."/>
            <person name="Davalos L.M."/>
            <person name="Corthals A.P."/>
            <person name="Power M.L."/>
            <person name="Jones G."/>
            <person name="Ransome R.D."/>
            <person name="Dechmann D.K.N."/>
            <person name="Locatelli A.G."/>
            <person name="Puechmaille S.J."/>
            <person name="Fedrigo O."/>
            <person name="Jarvis E.D."/>
            <person name="Hiller M."/>
            <person name="Vernes S.C."/>
            <person name="Myers E.W."/>
            <person name="Teeling E.C."/>
        </authorList>
    </citation>
    <scope>NUCLEOTIDE SEQUENCE [LARGE SCALE GENOMIC DNA]</scope>
    <source>
        <strain evidence="2">MMyoMyo1</strain>
        <tissue evidence="2">Flight muscle</tissue>
    </source>
</reference>
<keyword evidence="3" id="KW-1185">Reference proteome</keyword>
<name>A0A7J7WHE9_MYOMY</name>
<gene>
    <name evidence="2" type="ORF">mMyoMyo1_012053</name>
</gene>
<proteinExistence type="predicted"/>